<dbReference type="Pfam" id="PF13855">
    <property type="entry name" value="LRR_8"/>
    <property type="match status" value="1"/>
</dbReference>
<dbReference type="PROSITE" id="PS51450">
    <property type="entry name" value="LRR"/>
    <property type="match status" value="1"/>
</dbReference>
<dbReference type="Gene3D" id="3.80.10.10">
    <property type="entry name" value="Ribonuclease Inhibitor"/>
    <property type="match status" value="1"/>
</dbReference>
<keyword evidence="2" id="KW-0677">Repeat</keyword>
<evidence type="ECO:0000313" key="6">
    <source>
        <dbReference type="Proteomes" id="UP000323000"/>
    </source>
</evidence>
<dbReference type="InterPro" id="IPR001611">
    <property type="entry name" value="Leu-rich_rpt"/>
</dbReference>
<feature type="region of interest" description="Disordered" evidence="3">
    <location>
        <begin position="435"/>
        <end position="485"/>
    </location>
</feature>
<comment type="caution">
    <text evidence="5">The sequence shown here is derived from an EMBL/GenBank/DDBJ whole genome shotgun (WGS) entry which is preliminary data.</text>
</comment>
<dbReference type="InterPro" id="IPR032675">
    <property type="entry name" value="LRR_dom_sf"/>
</dbReference>
<dbReference type="Pfam" id="PF00560">
    <property type="entry name" value="LRR_1"/>
    <property type="match status" value="2"/>
</dbReference>
<evidence type="ECO:0000256" key="3">
    <source>
        <dbReference type="SAM" id="MobiDB-lite"/>
    </source>
</evidence>
<dbReference type="GO" id="GO:0005737">
    <property type="term" value="C:cytoplasm"/>
    <property type="evidence" value="ECO:0007669"/>
    <property type="project" value="TreeGrafter"/>
</dbReference>
<sequence>MCSKLKRLPELPNNLKELDLFGCKSLFEIPSSFKHLTNVESLDLFCCESLTSIPSGICKWKSLRSLYLNNCSKIDKFPDDIGTLESLTKIEAAGTGIREVPSSISYLKSLRSLSFSRCKGEDGVGLLLPPLLGFHNLSNLDLSDCGITELPDDIGCLTSLESLCLERNNFESIPESIINLSNLEFLDISYCQRIKVLPKFRYWTHISAVDCTSLEELSCPSFHNDIFAKHSQSIEANFSNCFKLNRNLRNNFVNDTLLNLLNIQGLAASVKRRSHHQVYKGAPLCGCMCYPGCEIPEFFNIRSNGSSINVNLPPDWSNYNFLCFALCVVVPFDRESSYSKVNYECSIISKDGDRRVELYRTFGSPCSLFWFPYFGPDYIRSNHVIIGFGFHLFREFCDNEFSFQFYVTNKKRSNIEKCAVRLMFSLHLETSDECEEVDGPHLEESDEEDEPRPMRLNDEFEEENEHLEESDEEDEPHPMGLKHME</sequence>
<dbReference type="PANTHER" id="PTHR48051">
    <property type="match status" value="1"/>
</dbReference>
<name>A0A5C7IDM8_9ROSI</name>
<feature type="compositionally biased region" description="Acidic residues" evidence="3">
    <location>
        <begin position="459"/>
        <end position="475"/>
    </location>
</feature>
<evidence type="ECO:0000256" key="1">
    <source>
        <dbReference type="ARBA" id="ARBA00022614"/>
    </source>
</evidence>
<reference evidence="6" key="1">
    <citation type="journal article" date="2019" name="Gigascience">
        <title>De novo genome assembly of the endangered Acer yangbiense, a plant species with extremely small populations endemic to Yunnan Province, China.</title>
        <authorList>
            <person name="Yang J."/>
            <person name="Wariss H.M."/>
            <person name="Tao L."/>
            <person name="Zhang R."/>
            <person name="Yun Q."/>
            <person name="Hollingsworth P."/>
            <person name="Dao Z."/>
            <person name="Luo G."/>
            <person name="Guo H."/>
            <person name="Ma Y."/>
            <person name="Sun W."/>
        </authorList>
    </citation>
    <scope>NUCLEOTIDE SEQUENCE [LARGE SCALE GENOMIC DNA]</scope>
    <source>
        <strain evidence="6">cv. Malutang</strain>
    </source>
</reference>
<dbReference type="Pfam" id="PF20160">
    <property type="entry name" value="C-JID"/>
    <property type="match status" value="1"/>
</dbReference>
<keyword evidence="6" id="KW-1185">Reference proteome</keyword>
<dbReference type="SUPFAM" id="SSF52047">
    <property type="entry name" value="RNI-like"/>
    <property type="match status" value="1"/>
</dbReference>
<evidence type="ECO:0000256" key="2">
    <source>
        <dbReference type="ARBA" id="ARBA00022737"/>
    </source>
</evidence>
<dbReference type="EMBL" id="VAHF01000003">
    <property type="protein sequence ID" value="TXG67430.1"/>
    <property type="molecule type" value="Genomic_DNA"/>
</dbReference>
<proteinExistence type="predicted"/>
<dbReference type="InterPro" id="IPR045344">
    <property type="entry name" value="C-JID"/>
</dbReference>
<protein>
    <recommendedName>
        <fullName evidence="4">C-JID domain-containing protein</fullName>
    </recommendedName>
</protein>
<dbReference type="InterPro" id="IPR050216">
    <property type="entry name" value="LRR_domain-containing"/>
</dbReference>
<evidence type="ECO:0000313" key="5">
    <source>
        <dbReference type="EMBL" id="TXG67430.1"/>
    </source>
</evidence>
<dbReference type="OrthoDB" id="1433308at2759"/>
<accession>A0A5C7IDM8</accession>
<feature type="domain" description="C-JID" evidence="4">
    <location>
        <begin position="291"/>
        <end position="425"/>
    </location>
</feature>
<dbReference type="AlphaFoldDB" id="A0A5C7IDM8"/>
<gene>
    <name evidence="5" type="ORF">EZV62_008705</name>
</gene>
<dbReference type="InterPro" id="IPR003591">
    <property type="entry name" value="Leu-rich_rpt_typical-subtyp"/>
</dbReference>
<dbReference type="Proteomes" id="UP000323000">
    <property type="component" value="Chromosome 3"/>
</dbReference>
<organism evidence="5 6">
    <name type="scientific">Acer yangbiense</name>
    <dbReference type="NCBI Taxonomy" id="1000413"/>
    <lineage>
        <taxon>Eukaryota</taxon>
        <taxon>Viridiplantae</taxon>
        <taxon>Streptophyta</taxon>
        <taxon>Embryophyta</taxon>
        <taxon>Tracheophyta</taxon>
        <taxon>Spermatophyta</taxon>
        <taxon>Magnoliopsida</taxon>
        <taxon>eudicotyledons</taxon>
        <taxon>Gunneridae</taxon>
        <taxon>Pentapetalae</taxon>
        <taxon>rosids</taxon>
        <taxon>malvids</taxon>
        <taxon>Sapindales</taxon>
        <taxon>Sapindaceae</taxon>
        <taxon>Hippocastanoideae</taxon>
        <taxon>Acereae</taxon>
        <taxon>Acer</taxon>
    </lineage>
</organism>
<evidence type="ECO:0000259" key="4">
    <source>
        <dbReference type="Pfam" id="PF20160"/>
    </source>
</evidence>
<dbReference type="PANTHER" id="PTHR48051:SF1">
    <property type="entry name" value="RAS SUPPRESSOR PROTEIN 1"/>
    <property type="match status" value="1"/>
</dbReference>
<dbReference type="SMART" id="SM00369">
    <property type="entry name" value="LRR_TYP"/>
    <property type="match status" value="2"/>
</dbReference>
<keyword evidence="1" id="KW-0433">Leucine-rich repeat</keyword>